<dbReference type="KEGG" id="dsw:QR90_10135"/>
<dbReference type="InterPro" id="IPR034660">
    <property type="entry name" value="DinB/YfiT-like"/>
</dbReference>
<accession>A0A0A7KH35</accession>
<dbReference type="STRING" id="1182571.QR90_10135"/>
<evidence type="ECO:0000313" key="1">
    <source>
        <dbReference type="EMBL" id="AIZ45375.1"/>
    </source>
</evidence>
<name>A0A0A7KH35_9DEIO</name>
<evidence type="ECO:0000313" key="2">
    <source>
        <dbReference type="Proteomes" id="UP000030634"/>
    </source>
</evidence>
<dbReference type="SUPFAM" id="SSF109854">
    <property type="entry name" value="DinB/YfiT-like putative metalloenzymes"/>
    <property type="match status" value="1"/>
</dbReference>
<evidence type="ECO:0008006" key="3">
    <source>
        <dbReference type="Google" id="ProtNLM"/>
    </source>
</evidence>
<protein>
    <recommendedName>
        <fullName evidence="3">DinB superfamily protein</fullName>
    </recommendedName>
</protein>
<sequence length="187" mass="20208">MTPRAVADLYLSDVRGRMRGVRALGDGALAQLQASEWHTPLAQDGNSAAVLVQHLAGNMHSRWGALRGGYRAGSEGESAGRNRDAEFEEGALDGVTLMRLWGDGWQVFLDALDHLSPDDLTRPLTIRGETHTVLEAIQRQVAHYSGHVYQLILLVKTLRGPQWQTLSIARGGSAAYNAALLSPDGTA</sequence>
<dbReference type="Pfam" id="PF07609">
    <property type="entry name" value="DUF1572"/>
    <property type="match status" value="1"/>
</dbReference>
<organism evidence="1 2">
    <name type="scientific">Deinococcus radiopugnans</name>
    <dbReference type="NCBI Taxonomy" id="57497"/>
    <lineage>
        <taxon>Bacteria</taxon>
        <taxon>Thermotogati</taxon>
        <taxon>Deinococcota</taxon>
        <taxon>Deinococci</taxon>
        <taxon>Deinococcales</taxon>
        <taxon>Deinococcaceae</taxon>
        <taxon>Deinococcus</taxon>
    </lineage>
</organism>
<dbReference type="InterPro" id="IPR011466">
    <property type="entry name" value="DUF1572"/>
</dbReference>
<dbReference type="EMBL" id="CP010028">
    <property type="protein sequence ID" value="AIZ45375.1"/>
    <property type="molecule type" value="Genomic_DNA"/>
</dbReference>
<dbReference type="Gene3D" id="1.20.120.450">
    <property type="entry name" value="dinb family like domain"/>
    <property type="match status" value="1"/>
</dbReference>
<proteinExistence type="predicted"/>
<dbReference type="HOGENOM" id="CLU_112806_0_0_0"/>
<dbReference type="AlphaFoldDB" id="A0A0A7KH35"/>
<reference evidence="2" key="1">
    <citation type="submission" date="2014-11" db="EMBL/GenBank/DDBJ databases">
        <title>Hymenobacter sp. DG25B genome submission.</title>
        <authorList>
            <person name="Jung H.-Y."/>
            <person name="Kim M.K."/>
            <person name="Srinivasan S."/>
            <person name="Lim S."/>
        </authorList>
    </citation>
    <scope>NUCLEOTIDE SEQUENCE [LARGE SCALE GENOMIC DNA]</scope>
    <source>
        <strain evidence="2">DY59</strain>
    </source>
</reference>
<dbReference type="Proteomes" id="UP000030634">
    <property type="component" value="Chromosome"/>
</dbReference>
<gene>
    <name evidence="1" type="ORF">QR90_10135</name>
</gene>
<dbReference type="RefSeq" id="WP_039684287.1">
    <property type="nucleotide sequence ID" value="NZ_CP010028.1"/>
</dbReference>